<keyword evidence="2" id="KW-0812">Transmembrane</keyword>
<evidence type="ECO:0000256" key="1">
    <source>
        <dbReference type="SAM" id="MobiDB-lite"/>
    </source>
</evidence>
<sequence length="279" mass="30873">MCPRVQRHTVRRSATTVVAGFFDPRPPRDVLTSLLNGIGPNKEVEGEEEVRKARKKKESRKDHPRASSVRRESTADATPVASSSSLPQSISAPLPKTKSKKHSFWSAHPERPNIQLMPVERFVSVTPPPGYSPVDIPFDLPTPGPSDSTATSRTSSKRPRTPDDDEDIIKFESHQETTPQRPRKKRIAHKKGWKGWIEGSPVPSVGCAAVRTSTLGYESSVSAFPSALKMMSSERAVAVAATVSSYSFVLCLSTVPMVLFIILNVAFRPYITYFISRRF</sequence>
<evidence type="ECO:0000256" key="2">
    <source>
        <dbReference type="SAM" id="Phobius"/>
    </source>
</evidence>
<proteinExistence type="predicted"/>
<reference evidence="3 4" key="1">
    <citation type="journal article" name="Sci. Rep.">
        <title>Telomere-to-telomere assembled and centromere annotated genomes of the two main subspecies of the button mushroom Agaricus bisporus reveal especially polymorphic chromosome ends.</title>
        <authorList>
            <person name="Sonnenberg A.S.M."/>
            <person name="Sedaghat-Telgerd N."/>
            <person name="Lavrijssen B."/>
            <person name="Ohm R.A."/>
            <person name="Hendrickx P.M."/>
            <person name="Scholtmeijer K."/>
            <person name="Baars J.J.P."/>
            <person name="van Peer A."/>
        </authorList>
    </citation>
    <scope>NUCLEOTIDE SEQUENCE [LARGE SCALE GENOMIC DNA]</scope>
    <source>
        <strain evidence="3 4">H119_p4</strain>
    </source>
</reference>
<keyword evidence="2" id="KW-0472">Membrane</keyword>
<name>A0A8H7C630_AGABI</name>
<feature type="compositionally biased region" description="Low complexity" evidence="1">
    <location>
        <begin position="79"/>
        <end position="95"/>
    </location>
</feature>
<evidence type="ECO:0000313" key="4">
    <source>
        <dbReference type="Proteomes" id="UP000629468"/>
    </source>
</evidence>
<feature type="compositionally biased region" description="Polar residues" evidence="1">
    <location>
        <begin position="145"/>
        <end position="154"/>
    </location>
</feature>
<dbReference type="AlphaFoldDB" id="A0A8H7C630"/>
<gene>
    <name evidence="3" type="ORF">Agabi119p4_8168</name>
</gene>
<comment type="caution">
    <text evidence="3">The sequence shown here is derived from an EMBL/GenBank/DDBJ whole genome shotgun (WGS) entry which is preliminary data.</text>
</comment>
<dbReference type="Proteomes" id="UP000629468">
    <property type="component" value="Unassembled WGS sequence"/>
</dbReference>
<feature type="compositionally biased region" description="Basic and acidic residues" evidence="1">
    <location>
        <begin position="59"/>
        <end position="74"/>
    </location>
</feature>
<keyword evidence="2" id="KW-1133">Transmembrane helix</keyword>
<feature type="region of interest" description="Disordered" evidence="1">
    <location>
        <begin position="133"/>
        <end position="189"/>
    </location>
</feature>
<feature type="transmembrane region" description="Helical" evidence="2">
    <location>
        <begin position="246"/>
        <end position="267"/>
    </location>
</feature>
<organism evidence="3 4">
    <name type="scientific">Agaricus bisporus var. burnettii</name>
    <dbReference type="NCBI Taxonomy" id="192524"/>
    <lineage>
        <taxon>Eukaryota</taxon>
        <taxon>Fungi</taxon>
        <taxon>Dikarya</taxon>
        <taxon>Basidiomycota</taxon>
        <taxon>Agaricomycotina</taxon>
        <taxon>Agaricomycetes</taxon>
        <taxon>Agaricomycetidae</taxon>
        <taxon>Agaricales</taxon>
        <taxon>Agaricineae</taxon>
        <taxon>Agaricaceae</taxon>
        <taxon>Agaricus</taxon>
    </lineage>
</organism>
<evidence type="ECO:0000313" key="3">
    <source>
        <dbReference type="EMBL" id="KAF7763631.1"/>
    </source>
</evidence>
<accession>A0A8H7C630</accession>
<feature type="region of interest" description="Disordered" evidence="1">
    <location>
        <begin position="34"/>
        <end position="105"/>
    </location>
</feature>
<protein>
    <submittedName>
        <fullName evidence="3">Uncharacterized protein</fullName>
    </submittedName>
</protein>
<dbReference type="EMBL" id="JABXXO010000011">
    <property type="protein sequence ID" value="KAF7763631.1"/>
    <property type="molecule type" value="Genomic_DNA"/>
</dbReference>